<dbReference type="InterPro" id="IPR004635">
    <property type="entry name" value="Pept_S49_SppA"/>
</dbReference>
<dbReference type="GO" id="GO:0008236">
    <property type="term" value="F:serine-type peptidase activity"/>
    <property type="evidence" value="ECO:0007669"/>
    <property type="project" value="UniProtKB-KW"/>
</dbReference>
<proteinExistence type="inferred from homology"/>
<keyword evidence="3" id="KW-0378">Hydrolase</keyword>
<dbReference type="Pfam" id="PF01343">
    <property type="entry name" value="Peptidase_S49"/>
    <property type="match status" value="1"/>
</dbReference>
<dbReference type="PANTHER" id="PTHR42987:SF4">
    <property type="entry name" value="PROTEASE SOHB-RELATED"/>
    <property type="match status" value="1"/>
</dbReference>
<feature type="transmembrane region" description="Helical" evidence="5">
    <location>
        <begin position="28"/>
        <end position="47"/>
    </location>
</feature>
<dbReference type="Gene3D" id="6.20.330.10">
    <property type="match status" value="1"/>
</dbReference>
<dbReference type="InterPro" id="IPR002142">
    <property type="entry name" value="Peptidase_S49"/>
</dbReference>
<protein>
    <submittedName>
        <fullName evidence="7">Signal peptide peptidase SppA</fullName>
    </submittedName>
</protein>
<organism evidence="7 8">
    <name type="scientific">Aeoliella straminimaris</name>
    <dbReference type="NCBI Taxonomy" id="2954799"/>
    <lineage>
        <taxon>Bacteria</taxon>
        <taxon>Pseudomonadati</taxon>
        <taxon>Planctomycetota</taxon>
        <taxon>Planctomycetia</taxon>
        <taxon>Pirellulales</taxon>
        <taxon>Lacipirellulaceae</taxon>
        <taxon>Aeoliella</taxon>
    </lineage>
</organism>
<dbReference type="EMBL" id="JAMXLR010000028">
    <property type="protein sequence ID" value="MCO6044015.1"/>
    <property type="molecule type" value="Genomic_DNA"/>
</dbReference>
<evidence type="ECO:0000256" key="2">
    <source>
        <dbReference type="ARBA" id="ARBA00022670"/>
    </source>
</evidence>
<keyword evidence="2" id="KW-0645">Protease</keyword>
<evidence type="ECO:0000256" key="5">
    <source>
        <dbReference type="SAM" id="Phobius"/>
    </source>
</evidence>
<dbReference type="Gene3D" id="3.90.226.10">
    <property type="entry name" value="2-enoyl-CoA Hydratase, Chain A, domain 1"/>
    <property type="match status" value="1"/>
</dbReference>
<sequence>MSTAEPTPNSPQIVIQQKESLFGRYGKFLVAALVFCILVIVSMRAAYDSYFNLTPGPTEKFLDGDQDAVEKIAVIDISGTISEADTFVKEQIDRVRKDENVVGVVLRINSPGGTVTYSDYLHHKLRELAEGTSREGKGHGKKLDIVVSMGSVCASGGYYLASAVGNTKDSIYAEPATITGSIGVIIPHYDFSELLGEWHIKDDSIMSAPLKDMGSPTKKMTPEEREIFQTLVDEMLAEFKKKIQEGRPAFQANPEDLDAVATGQVFTAQQAEELGLVDKIGFIEDALDRAAVLAGKKDRNGVRCVKYEKPPVSLSTLLGSASAAEKPAIDLSSLNELASPKAYYLYTWVPGITE</sequence>
<evidence type="ECO:0000256" key="3">
    <source>
        <dbReference type="ARBA" id="ARBA00022801"/>
    </source>
</evidence>
<dbReference type="Proteomes" id="UP001155241">
    <property type="component" value="Unassembled WGS sequence"/>
</dbReference>
<keyword evidence="5" id="KW-0472">Membrane</keyword>
<gene>
    <name evidence="7" type="primary">sppA</name>
    <name evidence="7" type="ORF">NG895_08850</name>
</gene>
<accession>A0A9X2F7Y4</accession>
<evidence type="ECO:0000256" key="4">
    <source>
        <dbReference type="ARBA" id="ARBA00022825"/>
    </source>
</evidence>
<evidence type="ECO:0000313" key="8">
    <source>
        <dbReference type="Proteomes" id="UP001155241"/>
    </source>
</evidence>
<keyword evidence="4" id="KW-0720">Serine protease</keyword>
<dbReference type="InterPro" id="IPR047272">
    <property type="entry name" value="S49_SppA_C"/>
</dbReference>
<dbReference type="RefSeq" id="WP_252852121.1">
    <property type="nucleotide sequence ID" value="NZ_JAMXLR010000028.1"/>
</dbReference>
<reference evidence="7" key="1">
    <citation type="submission" date="2022-06" db="EMBL/GenBank/DDBJ databases">
        <title>Aeoliella straminimaris, a novel planctomycete from sediments.</title>
        <authorList>
            <person name="Vitorino I.R."/>
            <person name="Lage O.M."/>
        </authorList>
    </citation>
    <scope>NUCLEOTIDE SEQUENCE</scope>
    <source>
        <strain evidence="7">ICT_H6.2</strain>
    </source>
</reference>
<dbReference type="SUPFAM" id="SSF52096">
    <property type="entry name" value="ClpP/crotonase"/>
    <property type="match status" value="1"/>
</dbReference>
<comment type="similarity">
    <text evidence="1">Belongs to the peptidase S49 family.</text>
</comment>
<name>A0A9X2F7Y4_9BACT</name>
<dbReference type="NCBIfam" id="TIGR00706">
    <property type="entry name" value="SppA_dom"/>
    <property type="match status" value="1"/>
</dbReference>
<evidence type="ECO:0000256" key="1">
    <source>
        <dbReference type="ARBA" id="ARBA00008683"/>
    </source>
</evidence>
<dbReference type="CDD" id="cd07023">
    <property type="entry name" value="S49_Sppa_N_C"/>
    <property type="match status" value="1"/>
</dbReference>
<comment type="caution">
    <text evidence="7">The sequence shown here is derived from an EMBL/GenBank/DDBJ whole genome shotgun (WGS) entry which is preliminary data.</text>
</comment>
<keyword evidence="5" id="KW-0812">Transmembrane</keyword>
<dbReference type="InterPro" id="IPR029045">
    <property type="entry name" value="ClpP/crotonase-like_dom_sf"/>
</dbReference>
<evidence type="ECO:0000259" key="6">
    <source>
        <dbReference type="Pfam" id="PF01343"/>
    </source>
</evidence>
<dbReference type="PANTHER" id="PTHR42987">
    <property type="entry name" value="PEPTIDASE S49"/>
    <property type="match status" value="1"/>
</dbReference>
<dbReference type="GO" id="GO:0006508">
    <property type="term" value="P:proteolysis"/>
    <property type="evidence" value="ECO:0007669"/>
    <property type="project" value="UniProtKB-KW"/>
</dbReference>
<keyword evidence="5" id="KW-1133">Transmembrane helix</keyword>
<dbReference type="AlphaFoldDB" id="A0A9X2F7Y4"/>
<evidence type="ECO:0000313" key="7">
    <source>
        <dbReference type="EMBL" id="MCO6044015.1"/>
    </source>
</evidence>
<feature type="domain" description="Peptidase S49" evidence="6">
    <location>
        <begin position="142"/>
        <end position="295"/>
    </location>
</feature>
<keyword evidence="8" id="KW-1185">Reference proteome</keyword>